<dbReference type="Proteomes" id="UP000076405">
    <property type="component" value="Chromosome"/>
</dbReference>
<dbReference type="RefSeq" id="WP_046871428.1">
    <property type="nucleotide sequence ID" value="NZ_BAAAXI010000111.1"/>
</dbReference>
<evidence type="ECO:0000256" key="1">
    <source>
        <dbReference type="SAM" id="Phobius"/>
    </source>
</evidence>
<keyword evidence="1" id="KW-0812">Transmembrane</keyword>
<gene>
    <name evidence="2" type="ORF">ADU70_1573</name>
    <name evidence="3" type="ORF">ADU72_1123</name>
</gene>
<reference evidence="4 5" key="1">
    <citation type="journal article" date="2016" name="PLoS ONE">
        <title>The Identification of Novel Diagnostic Marker Genes for the Detection of Beer Spoiling Pediococcus damnosus Strains Using the BlAst Diagnostic Gene findEr.</title>
        <authorList>
            <person name="Behr J."/>
            <person name="Geissler A.J."/>
            <person name="Schmid J."/>
            <person name="Zehe A."/>
            <person name="Vogel R.F."/>
        </authorList>
    </citation>
    <scope>NUCLEOTIDE SEQUENCE [LARGE SCALE GENOMIC DNA]</scope>
    <source>
        <strain evidence="2 5">TMW 2.1533</strain>
        <strain evidence="3 4">TMW 2.1535</strain>
    </source>
</reference>
<evidence type="ECO:0000313" key="4">
    <source>
        <dbReference type="Proteomes" id="UP000076244"/>
    </source>
</evidence>
<sequence length="114" mass="13295">MVSITIMLIIFIALAVVWFEIQKRTNVIKKQLTLEQITKVMTKDKSIIKTIKQARVLQGISFIAILLILWTIMENYSSSYYLVLLDVLQLTTTARQYYLYLAWQRCAFLINGKS</sequence>
<protein>
    <submittedName>
        <fullName evidence="2">Uncharacterized protein</fullName>
    </submittedName>
</protein>
<feature type="transmembrane region" description="Helical" evidence="1">
    <location>
        <begin position="56"/>
        <end position="73"/>
    </location>
</feature>
<evidence type="ECO:0000313" key="3">
    <source>
        <dbReference type="EMBL" id="AMV67056.1"/>
    </source>
</evidence>
<dbReference type="KEGG" id="pdm:ADU72_1123"/>
<keyword evidence="1" id="KW-1133">Transmembrane helix</keyword>
<evidence type="ECO:0000313" key="5">
    <source>
        <dbReference type="Proteomes" id="UP000076405"/>
    </source>
</evidence>
<proteinExistence type="predicted"/>
<evidence type="ECO:0000313" key="2">
    <source>
        <dbReference type="EMBL" id="AMV63053.1"/>
    </source>
</evidence>
<dbReference type="EMBL" id="CP012288">
    <property type="protein sequence ID" value="AMV67056.1"/>
    <property type="molecule type" value="Genomic_DNA"/>
</dbReference>
<dbReference type="OrthoDB" id="2249475at2"/>
<organism evidence="2 5">
    <name type="scientific">Pediococcus damnosus</name>
    <dbReference type="NCBI Taxonomy" id="51663"/>
    <lineage>
        <taxon>Bacteria</taxon>
        <taxon>Bacillati</taxon>
        <taxon>Bacillota</taxon>
        <taxon>Bacilli</taxon>
        <taxon>Lactobacillales</taxon>
        <taxon>Lactobacillaceae</taxon>
        <taxon>Pediococcus</taxon>
    </lineage>
</organism>
<feature type="transmembrane region" description="Helical" evidence="1">
    <location>
        <begin position="6"/>
        <end position="21"/>
    </location>
</feature>
<dbReference type="EMBL" id="CP012275">
    <property type="protein sequence ID" value="AMV63053.1"/>
    <property type="molecule type" value="Genomic_DNA"/>
</dbReference>
<dbReference type="AlphaFoldDB" id="A0A143AGW8"/>
<name>A0A143AGW8_9LACO</name>
<accession>A0A143AGW8</accession>
<keyword evidence="1" id="KW-0472">Membrane</keyword>
<keyword evidence="4" id="KW-1185">Reference proteome</keyword>
<dbReference type="Proteomes" id="UP000076244">
    <property type="component" value="Chromosome"/>
</dbReference>